<evidence type="ECO:0000256" key="3">
    <source>
        <dbReference type="ARBA" id="ARBA00023015"/>
    </source>
</evidence>
<keyword evidence="3" id="KW-0805">Transcription regulation</keyword>
<organism evidence="10 11">
    <name type="scientific">Peteryoungia desertarenae</name>
    <dbReference type="NCBI Taxonomy" id="1813451"/>
    <lineage>
        <taxon>Bacteria</taxon>
        <taxon>Pseudomonadati</taxon>
        <taxon>Pseudomonadota</taxon>
        <taxon>Alphaproteobacteria</taxon>
        <taxon>Hyphomicrobiales</taxon>
        <taxon>Rhizobiaceae</taxon>
        <taxon>Peteryoungia</taxon>
    </lineage>
</organism>
<feature type="modified residue" description="4-aspartylphosphate" evidence="6">
    <location>
        <position position="52"/>
    </location>
</feature>
<dbReference type="InterPro" id="IPR001867">
    <property type="entry name" value="OmpR/PhoB-type_DNA-bd"/>
</dbReference>
<protein>
    <submittedName>
        <fullName evidence="10">Response regulator transcription factor</fullName>
    </submittedName>
</protein>
<dbReference type="Gene3D" id="1.10.10.10">
    <property type="entry name" value="Winged helix-like DNA-binding domain superfamily/Winged helix DNA-binding domain"/>
    <property type="match status" value="1"/>
</dbReference>
<dbReference type="InterPro" id="IPR039420">
    <property type="entry name" value="WalR-like"/>
</dbReference>
<evidence type="ECO:0000256" key="7">
    <source>
        <dbReference type="PROSITE-ProRule" id="PRU01091"/>
    </source>
</evidence>
<dbReference type="InterPro" id="IPR016032">
    <property type="entry name" value="Sig_transdc_resp-reg_C-effctor"/>
</dbReference>
<feature type="domain" description="OmpR/PhoB-type" evidence="9">
    <location>
        <begin position="133"/>
        <end position="231"/>
    </location>
</feature>
<dbReference type="CDD" id="cd00383">
    <property type="entry name" value="trans_reg_C"/>
    <property type="match status" value="1"/>
</dbReference>
<keyword evidence="11" id="KW-1185">Reference proteome</keyword>
<proteinExistence type="predicted"/>
<dbReference type="Gene3D" id="3.40.50.2300">
    <property type="match status" value="1"/>
</dbReference>
<evidence type="ECO:0000256" key="6">
    <source>
        <dbReference type="PROSITE-ProRule" id="PRU00169"/>
    </source>
</evidence>
<sequence length="236" mass="26298">MQRQLIIYSSDPDFYMLMSHILATAGYGSSPATDLQGILDLIGNQVLAILLDTSDELEDLIELCHALRRSEPSARQNIIALIRARHEESYFDFVKAGVTECFMRPISPERLLAYLADLSLEAESRSEPSAAAPTKLRLADLSIDEQRRLITGPLASASLSPIEFRLFMGLMSCSGQVVTRQDLVSQVWPGRRHVSQRSVDVHITKLRRCVARTSNLLQIRTIRSSGYALDVLEPGD</sequence>
<dbReference type="SMART" id="SM00862">
    <property type="entry name" value="Trans_reg_C"/>
    <property type="match status" value="1"/>
</dbReference>
<keyword evidence="10" id="KW-0614">Plasmid</keyword>
<evidence type="ECO:0000256" key="1">
    <source>
        <dbReference type="ARBA" id="ARBA00022553"/>
    </source>
</evidence>
<reference evidence="10 11" key="1">
    <citation type="submission" date="2020-06" db="EMBL/GenBank/DDBJ databases">
        <title>Genome sequence of Rhizobium sp strain ADMK78.</title>
        <authorList>
            <person name="Rahi P."/>
        </authorList>
    </citation>
    <scope>NUCLEOTIDE SEQUENCE [LARGE SCALE GENOMIC DNA]</scope>
    <source>
        <strain evidence="10 11">ADMK78</strain>
        <plasmid evidence="10 11">pPRADMK78_01</plasmid>
    </source>
</reference>
<keyword evidence="1 6" id="KW-0597">Phosphoprotein</keyword>
<dbReference type="SUPFAM" id="SSF52172">
    <property type="entry name" value="CheY-like"/>
    <property type="match status" value="1"/>
</dbReference>
<evidence type="ECO:0000259" key="8">
    <source>
        <dbReference type="PROSITE" id="PS50110"/>
    </source>
</evidence>
<accession>A0ABX6QU50</accession>
<dbReference type="RefSeq" id="WP_138289218.1">
    <property type="nucleotide sequence ID" value="NZ_CP058351.1"/>
</dbReference>
<name>A0ABX6QU50_9HYPH</name>
<evidence type="ECO:0000256" key="5">
    <source>
        <dbReference type="ARBA" id="ARBA00023163"/>
    </source>
</evidence>
<dbReference type="PROSITE" id="PS50110">
    <property type="entry name" value="RESPONSE_REGULATORY"/>
    <property type="match status" value="1"/>
</dbReference>
<dbReference type="PANTHER" id="PTHR48111">
    <property type="entry name" value="REGULATOR OF RPOS"/>
    <property type="match status" value="1"/>
</dbReference>
<dbReference type="InterPro" id="IPR036388">
    <property type="entry name" value="WH-like_DNA-bd_sf"/>
</dbReference>
<evidence type="ECO:0000259" key="9">
    <source>
        <dbReference type="PROSITE" id="PS51755"/>
    </source>
</evidence>
<dbReference type="PROSITE" id="PS51755">
    <property type="entry name" value="OMPR_PHOB"/>
    <property type="match status" value="1"/>
</dbReference>
<dbReference type="InterPro" id="IPR001789">
    <property type="entry name" value="Sig_transdc_resp-reg_receiver"/>
</dbReference>
<evidence type="ECO:0000256" key="2">
    <source>
        <dbReference type="ARBA" id="ARBA00023012"/>
    </source>
</evidence>
<dbReference type="Pfam" id="PF00486">
    <property type="entry name" value="Trans_reg_C"/>
    <property type="match status" value="1"/>
</dbReference>
<evidence type="ECO:0000256" key="4">
    <source>
        <dbReference type="ARBA" id="ARBA00023125"/>
    </source>
</evidence>
<dbReference type="PANTHER" id="PTHR48111:SF1">
    <property type="entry name" value="TWO-COMPONENT RESPONSE REGULATOR ORR33"/>
    <property type="match status" value="1"/>
</dbReference>
<keyword evidence="4 7" id="KW-0238">DNA-binding</keyword>
<gene>
    <name evidence="10" type="ORF">FE840_019030</name>
</gene>
<keyword evidence="5" id="KW-0804">Transcription</keyword>
<keyword evidence="2" id="KW-0902">Two-component regulatory system</keyword>
<geneLocation type="plasmid" evidence="10 11">
    <name>pPRADMK78_01</name>
</geneLocation>
<evidence type="ECO:0000313" key="11">
    <source>
        <dbReference type="Proteomes" id="UP000308530"/>
    </source>
</evidence>
<feature type="domain" description="Response regulatory" evidence="8">
    <location>
        <begin position="4"/>
        <end position="119"/>
    </location>
</feature>
<dbReference type="SUPFAM" id="SSF46894">
    <property type="entry name" value="C-terminal effector domain of the bipartite response regulators"/>
    <property type="match status" value="1"/>
</dbReference>
<dbReference type="Proteomes" id="UP000308530">
    <property type="component" value="Plasmid pPRADMK78_01"/>
</dbReference>
<dbReference type="EMBL" id="CP058351">
    <property type="protein sequence ID" value="QLF71725.1"/>
    <property type="molecule type" value="Genomic_DNA"/>
</dbReference>
<dbReference type="InterPro" id="IPR011006">
    <property type="entry name" value="CheY-like_superfamily"/>
</dbReference>
<evidence type="ECO:0000313" key="10">
    <source>
        <dbReference type="EMBL" id="QLF71725.1"/>
    </source>
</evidence>
<feature type="DNA-binding region" description="OmpR/PhoB-type" evidence="7">
    <location>
        <begin position="133"/>
        <end position="231"/>
    </location>
</feature>